<dbReference type="InterPro" id="IPR038470">
    <property type="entry name" value="Cellsynth_D_sf"/>
</dbReference>
<organism evidence="1 2">
    <name type="scientific">Roseococcus suduntuyensis</name>
    <dbReference type="NCBI Taxonomy" id="455361"/>
    <lineage>
        <taxon>Bacteria</taxon>
        <taxon>Pseudomonadati</taxon>
        <taxon>Pseudomonadota</taxon>
        <taxon>Alphaproteobacteria</taxon>
        <taxon>Acetobacterales</taxon>
        <taxon>Roseomonadaceae</taxon>
        <taxon>Roseococcus</taxon>
    </lineage>
</organism>
<dbReference type="Pfam" id="PF03500">
    <property type="entry name" value="Cellsynth_D"/>
    <property type="match status" value="1"/>
</dbReference>
<evidence type="ECO:0000313" key="1">
    <source>
        <dbReference type="EMBL" id="MBB3897042.1"/>
    </source>
</evidence>
<gene>
    <name evidence="1" type="ORF">GGQ83_000468</name>
</gene>
<comment type="caution">
    <text evidence="1">The sequence shown here is derived from an EMBL/GenBank/DDBJ whole genome shotgun (WGS) entry which is preliminary data.</text>
</comment>
<keyword evidence="2" id="KW-1185">Reference proteome</keyword>
<proteinExistence type="predicted"/>
<dbReference type="Proteomes" id="UP000553193">
    <property type="component" value="Unassembled WGS sequence"/>
</dbReference>
<evidence type="ECO:0008006" key="3">
    <source>
        <dbReference type="Google" id="ProtNLM"/>
    </source>
</evidence>
<name>A0A840A826_9PROT</name>
<reference evidence="1 2" key="1">
    <citation type="submission" date="2020-08" db="EMBL/GenBank/DDBJ databases">
        <title>Genomic Encyclopedia of Type Strains, Phase IV (KMG-IV): sequencing the most valuable type-strain genomes for metagenomic binning, comparative biology and taxonomic classification.</title>
        <authorList>
            <person name="Goeker M."/>
        </authorList>
    </citation>
    <scope>NUCLEOTIDE SEQUENCE [LARGE SCALE GENOMIC DNA]</scope>
    <source>
        <strain evidence="1 2">DSM 19979</strain>
    </source>
</reference>
<dbReference type="AlphaFoldDB" id="A0A840A826"/>
<dbReference type="Gene3D" id="3.30.70.2590">
    <property type="match status" value="1"/>
</dbReference>
<sequence>MSQGNSGNAGVKVKLQMADQGALSYLARRGVSPQWRGFVRALMGIAQAHLPGEARQTFLRALGEGMAREMTLPPCDSLSALEAAMNAALAEAEWGYVEVSLDEAQAAMVLRHAAAPLVSLPEDPAGAWIIPVLEGLYQAWLDAQPGAVEGVPVRQAAHEGALVVLRYAQAA</sequence>
<dbReference type="InterPro" id="IPR022798">
    <property type="entry name" value="BcsD_bac"/>
</dbReference>
<protein>
    <recommendedName>
        <fullName evidence="3">Cellulose synthase subunit D</fullName>
    </recommendedName>
</protein>
<dbReference type="GO" id="GO:0030244">
    <property type="term" value="P:cellulose biosynthetic process"/>
    <property type="evidence" value="ECO:0007669"/>
    <property type="project" value="InterPro"/>
</dbReference>
<dbReference type="EMBL" id="JACIDJ010000001">
    <property type="protein sequence ID" value="MBB3897042.1"/>
    <property type="molecule type" value="Genomic_DNA"/>
</dbReference>
<dbReference type="PRINTS" id="PR01442">
    <property type="entry name" value="CELLSNTHASED"/>
</dbReference>
<accession>A0A840A826</accession>
<evidence type="ECO:0000313" key="2">
    <source>
        <dbReference type="Proteomes" id="UP000553193"/>
    </source>
</evidence>